<keyword evidence="10" id="KW-1185">Reference proteome</keyword>
<reference evidence="9 10" key="1">
    <citation type="submission" date="2022-02" db="EMBL/GenBank/DDBJ databases">
        <title>Comparative genomics of the first Antarctic Pseudomonas spp. capable of biotransforming 2,4,6-Trinitrotoluene.</title>
        <authorList>
            <person name="Cabrera M.A."/>
            <person name="Marquez S.L."/>
            <person name="Perez-Donoso J.M."/>
        </authorList>
    </citation>
    <scope>NUCLEOTIDE SEQUENCE [LARGE SCALE GENOMIC DNA]</scope>
    <source>
        <strain evidence="9 10">TNT11</strain>
    </source>
</reference>
<dbReference type="Pfam" id="PF01032">
    <property type="entry name" value="FecCD"/>
    <property type="match status" value="1"/>
</dbReference>
<evidence type="ECO:0000256" key="4">
    <source>
        <dbReference type="ARBA" id="ARBA00022475"/>
    </source>
</evidence>
<evidence type="ECO:0000256" key="3">
    <source>
        <dbReference type="ARBA" id="ARBA00022448"/>
    </source>
</evidence>
<evidence type="ECO:0000256" key="8">
    <source>
        <dbReference type="SAM" id="Phobius"/>
    </source>
</evidence>
<dbReference type="InterPro" id="IPR037294">
    <property type="entry name" value="ABC_BtuC-like"/>
</dbReference>
<name>A0ABT0EMK8_9PSED</name>
<comment type="caution">
    <text evidence="9">The sequence shown here is derived from an EMBL/GenBank/DDBJ whole genome shotgun (WGS) entry which is preliminary data.</text>
</comment>
<comment type="subcellular location">
    <subcellularLocation>
        <location evidence="1">Cell membrane</location>
        <topology evidence="1">Multi-pass membrane protein</topology>
    </subcellularLocation>
</comment>
<evidence type="ECO:0000256" key="2">
    <source>
        <dbReference type="ARBA" id="ARBA00007935"/>
    </source>
</evidence>
<dbReference type="EMBL" id="JAKNRV010000278">
    <property type="protein sequence ID" value="MCK1786968.1"/>
    <property type="molecule type" value="Genomic_DNA"/>
</dbReference>
<feature type="transmembrane region" description="Helical" evidence="8">
    <location>
        <begin position="62"/>
        <end position="82"/>
    </location>
</feature>
<sequence length="101" mass="10637">MPDSTSRLRRQPVWLALGLLFIALALSAHQGNSLLADASWGNAIGPVSPSDLPTLLVRYSYLPRLVMSLLVGAALALAGVMFQQVLRNPIAEPTTLGVASG</sequence>
<keyword evidence="7 8" id="KW-0472">Membrane</keyword>
<proteinExistence type="inferred from homology"/>
<dbReference type="PANTHER" id="PTHR30472">
    <property type="entry name" value="FERRIC ENTEROBACTIN TRANSPORT SYSTEM PERMEASE PROTEIN"/>
    <property type="match status" value="1"/>
</dbReference>
<gene>
    <name evidence="9" type="ORF">L9Z73_22260</name>
</gene>
<evidence type="ECO:0000313" key="9">
    <source>
        <dbReference type="EMBL" id="MCK1786968.1"/>
    </source>
</evidence>
<dbReference type="Gene3D" id="1.10.3470.10">
    <property type="entry name" value="ABC transporter involved in vitamin B12 uptake, BtuC"/>
    <property type="match status" value="1"/>
</dbReference>
<keyword evidence="5 8" id="KW-0812">Transmembrane</keyword>
<comment type="similarity">
    <text evidence="2">Belongs to the binding-protein-dependent transport system permease family. FecCD subfamily.</text>
</comment>
<accession>A0ABT0EMK8</accession>
<evidence type="ECO:0000256" key="6">
    <source>
        <dbReference type="ARBA" id="ARBA00022989"/>
    </source>
</evidence>
<dbReference type="Proteomes" id="UP001317085">
    <property type="component" value="Unassembled WGS sequence"/>
</dbReference>
<evidence type="ECO:0000256" key="5">
    <source>
        <dbReference type="ARBA" id="ARBA00022692"/>
    </source>
</evidence>
<keyword evidence="6 8" id="KW-1133">Transmembrane helix</keyword>
<keyword evidence="3" id="KW-0813">Transport</keyword>
<dbReference type="RefSeq" id="WP_247405540.1">
    <property type="nucleotide sequence ID" value="NZ_JAKNRV010000278.1"/>
</dbReference>
<dbReference type="PANTHER" id="PTHR30472:SF25">
    <property type="entry name" value="ABC TRANSPORTER PERMEASE PROTEIN MJ0876-RELATED"/>
    <property type="match status" value="1"/>
</dbReference>
<evidence type="ECO:0000256" key="7">
    <source>
        <dbReference type="ARBA" id="ARBA00023136"/>
    </source>
</evidence>
<protein>
    <submittedName>
        <fullName evidence="9">Iron chelate uptake ABC transporter family permease subunit</fullName>
    </submittedName>
</protein>
<dbReference type="SUPFAM" id="SSF81345">
    <property type="entry name" value="ABC transporter involved in vitamin B12 uptake, BtuC"/>
    <property type="match status" value="1"/>
</dbReference>
<evidence type="ECO:0000256" key="1">
    <source>
        <dbReference type="ARBA" id="ARBA00004651"/>
    </source>
</evidence>
<keyword evidence="4" id="KW-1003">Cell membrane</keyword>
<organism evidence="9 10">
    <name type="scientific">Pseudomonas emilianonis</name>
    <dbReference type="NCBI Taxonomy" id="2915812"/>
    <lineage>
        <taxon>Bacteria</taxon>
        <taxon>Pseudomonadati</taxon>
        <taxon>Pseudomonadota</taxon>
        <taxon>Gammaproteobacteria</taxon>
        <taxon>Pseudomonadales</taxon>
        <taxon>Pseudomonadaceae</taxon>
        <taxon>Pseudomonas</taxon>
    </lineage>
</organism>
<dbReference type="InterPro" id="IPR000522">
    <property type="entry name" value="ABC_transptr_permease_BtuC"/>
</dbReference>
<evidence type="ECO:0000313" key="10">
    <source>
        <dbReference type="Proteomes" id="UP001317085"/>
    </source>
</evidence>
<feature type="non-terminal residue" evidence="9">
    <location>
        <position position="101"/>
    </location>
</feature>